<name>A0AB39T5N6_9ACTN</name>
<dbReference type="InterPro" id="IPR037401">
    <property type="entry name" value="SnoaL-like"/>
</dbReference>
<gene>
    <name evidence="3" type="ORF">AB5J54_23220</name>
</gene>
<feature type="domain" description="SnoaL-like" evidence="2">
    <location>
        <begin position="6"/>
        <end position="127"/>
    </location>
</feature>
<organism evidence="3">
    <name type="scientific">Streptomyces sp. R44</name>
    <dbReference type="NCBI Taxonomy" id="3238633"/>
    <lineage>
        <taxon>Bacteria</taxon>
        <taxon>Bacillati</taxon>
        <taxon>Actinomycetota</taxon>
        <taxon>Actinomycetes</taxon>
        <taxon>Kitasatosporales</taxon>
        <taxon>Streptomycetaceae</taxon>
        <taxon>Streptomyces</taxon>
    </lineage>
</organism>
<dbReference type="InterPro" id="IPR024185">
    <property type="entry name" value="FTHF_cligase-like_sf"/>
</dbReference>
<dbReference type="InterPro" id="IPR003741">
    <property type="entry name" value="LUD_dom"/>
</dbReference>
<dbReference type="RefSeq" id="WP_369145841.1">
    <property type="nucleotide sequence ID" value="NZ_CP163444.1"/>
</dbReference>
<dbReference type="PANTHER" id="PTHR36179">
    <property type="entry name" value="LUD_DOM DOMAIN-CONTAINING PROTEIN"/>
    <property type="match status" value="1"/>
</dbReference>
<accession>A0AB39T5N6</accession>
<dbReference type="AlphaFoldDB" id="A0AB39T5N6"/>
<dbReference type="Gene3D" id="3.10.450.50">
    <property type="match status" value="1"/>
</dbReference>
<feature type="domain" description="LUD" evidence="1">
    <location>
        <begin position="164"/>
        <end position="317"/>
    </location>
</feature>
<dbReference type="PANTHER" id="PTHR36179:SF2">
    <property type="entry name" value="LUD DOMAIN-CONTAINING PROTEIN"/>
    <property type="match status" value="1"/>
</dbReference>
<dbReference type="InterPro" id="IPR032710">
    <property type="entry name" value="NTF2-like_dom_sf"/>
</dbReference>
<dbReference type="SUPFAM" id="SSF100950">
    <property type="entry name" value="NagB/RpiA/CoA transferase-like"/>
    <property type="match status" value="1"/>
</dbReference>
<protein>
    <submittedName>
        <fullName evidence="3">LUD domain-containing protein</fullName>
    </submittedName>
</protein>
<dbReference type="Gene3D" id="3.40.50.10420">
    <property type="entry name" value="NagB/RpiA/CoA transferase-like"/>
    <property type="match status" value="1"/>
</dbReference>
<dbReference type="Pfam" id="PF13577">
    <property type="entry name" value="SnoaL_4"/>
    <property type="match status" value="1"/>
</dbReference>
<dbReference type="SUPFAM" id="SSF54427">
    <property type="entry name" value="NTF2-like"/>
    <property type="match status" value="1"/>
</dbReference>
<proteinExistence type="predicted"/>
<dbReference type="Pfam" id="PF02589">
    <property type="entry name" value="LUD_dom"/>
    <property type="match status" value="1"/>
</dbReference>
<evidence type="ECO:0000313" key="3">
    <source>
        <dbReference type="EMBL" id="XDQ73235.1"/>
    </source>
</evidence>
<dbReference type="InterPro" id="IPR037171">
    <property type="entry name" value="NagB/RpiA_transferase-like"/>
</dbReference>
<sequence length="354" mass="38316">MNDFQAIADRVEIEALRGEFTDAVMMRDRPRLAALFTPDGALRMPNIPVEQIGREEIIAGGERLQAQWDFFVQNTHPGTIELDGDTATGRAYIQEIARTLDGRQGQNYAVYHDRYRRTEEGWRFAERVYEVRYLDTSPLAGTAPASARSAPAASFTAPATDERLERVAAALRANNFAVEILDDVAEARTRIKELIPEGSSVFTGASETLRLSGIDEDLNAGGAYDAVRPRILSIDRATGADEIRRLAACPDYVVNSVAAVTETGSLVLASGSGSQLPANAGGAAHAVWVVGAQKVVPDLGAALRRVEEHVLPLENSRCQAVYGQDSAVNRLLVLHADPHPGRGTVLLLREAVGY</sequence>
<evidence type="ECO:0000259" key="2">
    <source>
        <dbReference type="Pfam" id="PF13577"/>
    </source>
</evidence>
<evidence type="ECO:0000259" key="1">
    <source>
        <dbReference type="Pfam" id="PF02589"/>
    </source>
</evidence>
<dbReference type="EMBL" id="CP163444">
    <property type="protein sequence ID" value="XDQ73235.1"/>
    <property type="molecule type" value="Genomic_DNA"/>
</dbReference>
<reference evidence="3" key="1">
    <citation type="submission" date="2024-07" db="EMBL/GenBank/DDBJ databases">
        <authorList>
            <person name="Yu S.T."/>
        </authorList>
    </citation>
    <scope>NUCLEOTIDE SEQUENCE</scope>
    <source>
        <strain evidence="3">R44</strain>
    </source>
</reference>